<evidence type="ECO:0008006" key="4">
    <source>
        <dbReference type="Google" id="ProtNLM"/>
    </source>
</evidence>
<keyword evidence="3" id="KW-1185">Reference proteome</keyword>
<name>A0A8S1RFW8_9CILI</name>
<keyword evidence="1" id="KW-0472">Membrane</keyword>
<keyword evidence="1" id="KW-1133">Transmembrane helix</keyword>
<organism evidence="2 3">
    <name type="scientific">Paramecium sonneborni</name>
    <dbReference type="NCBI Taxonomy" id="65129"/>
    <lineage>
        <taxon>Eukaryota</taxon>
        <taxon>Sar</taxon>
        <taxon>Alveolata</taxon>
        <taxon>Ciliophora</taxon>
        <taxon>Intramacronucleata</taxon>
        <taxon>Oligohymenophorea</taxon>
        <taxon>Peniculida</taxon>
        <taxon>Parameciidae</taxon>
        <taxon>Paramecium</taxon>
    </lineage>
</organism>
<sequence>MKDVKDQFQQKILNGIYKAIKIITQKFIVQNPVKLMNNNSLAQIKISDLITEQIYEESIKKQQKGNQQKLSLLLKNGNDQIKSYWKMQQYIKKEIIKQLQIYKFQIQYNLNFLFKFYLIILIQGIITPELEGHLFKLLPH</sequence>
<evidence type="ECO:0000256" key="1">
    <source>
        <dbReference type="SAM" id="Phobius"/>
    </source>
</evidence>
<keyword evidence="1" id="KW-0812">Transmembrane</keyword>
<comment type="caution">
    <text evidence="2">The sequence shown here is derived from an EMBL/GenBank/DDBJ whole genome shotgun (WGS) entry which is preliminary data.</text>
</comment>
<feature type="transmembrane region" description="Helical" evidence="1">
    <location>
        <begin position="108"/>
        <end position="126"/>
    </location>
</feature>
<dbReference type="AlphaFoldDB" id="A0A8S1RFW8"/>
<evidence type="ECO:0000313" key="2">
    <source>
        <dbReference type="EMBL" id="CAD8126607.1"/>
    </source>
</evidence>
<gene>
    <name evidence="2" type="ORF">PSON_ATCC_30995.1.T1690003</name>
</gene>
<reference evidence="2" key="1">
    <citation type="submission" date="2021-01" db="EMBL/GenBank/DDBJ databases">
        <authorList>
            <consortium name="Genoscope - CEA"/>
            <person name="William W."/>
        </authorList>
    </citation>
    <scope>NUCLEOTIDE SEQUENCE</scope>
</reference>
<evidence type="ECO:0000313" key="3">
    <source>
        <dbReference type="Proteomes" id="UP000692954"/>
    </source>
</evidence>
<dbReference type="Proteomes" id="UP000692954">
    <property type="component" value="Unassembled WGS sequence"/>
</dbReference>
<proteinExistence type="predicted"/>
<protein>
    <recommendedName>
        <fullName evidence="4">Transmembrane protein</fullName>
    </recommendedName>
</protein>
<accession>A0A8S1RFW8</accession>
<dbReference type="EMBL" id="CAJJDN010000169">
    <property type="protein sequence ID" value="CAD8126607.1"/>
    <property type="molecule type" value="Genomic_DNA"/>
</dbReference>